<feature type="transmembrane region" description="Helical" evidence="1">
    <location>
        <begin position="312"/>
        <end position="330"/>
    </location>
</feature>
<evidence type="ECO:0000256" key="1">
    <source>
        <dbReference type="SAM" id="Phobius"/>
    </source>
</evidence>
<dbReference type="Proteomes" id="UP000831786">
    <property type="component" value="Chromosome"/>
</dbReference>
<keyword evidence="3" id="KW-1185">Reference proteome</keyword>
<feature type="transmembrane region" description="Helical" evidence="1">
    <location>
        <begin position="196"/>
        <end position="219"/>
    </location>
</feature>
<keyword evidence="1" id="KW-0812">Transmembrane</keyword>
<reference evidence="2 3" key="1">
    <citation type="submission" date="2022-04" db="EMBL/GenBank/DDBJ databases">
        <title>Leucobacter sp. isolated from rhizosphere of garlic.</title>
        <authorList>
            <person name="Won M."/>
            <person name="Lee C.-M."/>
            <person name="Woen H.-Y."/>
            <person name="Kwon S.-W."/>
        </authorList>
    </citation>
    <scope>NUCLEOTIDE SEQUENCE [LARGE SCALE GENOMIC DNA]</scope>
    <source>
        <strain evidence="2 3">H21R-40</strain>
    </source>
</reference>
<keyword evidence="1" id="KW-1133">Transmembrane helix</keyword>
<feature type="transmembrane region" description="Helical" evidence="1">
    <location>
        <begin position="225"/>
        <end position="249"/>
    </location>
</feature>
<feature type="transmembrane region" description="Helical" evidence="1">
    <location>
        <begin position="19"/>
        <end position="37"/>
    </location>
</feature>
<keyword evidence="1" id="KW-0472">Membrane</keyword>
<protein>
    <submittedName>
        <fullName evidence="2">ABC transporter permease</fullName>
    </submittedName>
</protein>
<feature type="transmembrane region" description="Helical" evidence="1">
    <location>
        <begin position="256"/>
        <end position="274"/>
    </location>
</feature>
<dbReference type="RefSeq" id="WP_244726657.1">
    <property type="nucleotide sequence ID" value="NZ_CP095045.1"/>
</dbReference>
<name>A0ABY4FJN9_9MICO</name>
<organism evidence="2 3">
    <name type="scientific">Leucobacter allii</name>
    <dbReference type="NCBI Taxonomy" id="2932247"/>
    <lineage>
        <taxon>Bacteria</taxon>
        <taxon>Bacillati</taxon>
        <taxon>Actinomycetota</taxon>
        <taxon>Actinomycetes</taxon>
        <taxon>Micrococcales</taxon>
        <taxon>Microbacteriaceae</taxon>
        <taxon>Leucobacter</taxon>
    </lineage>
</organism>
<evidence type="ECO:0000313" key="2">
    <source>
        <dbReference type="EMBL" id="UOQ56371.1"/>
    </source>
</evidence>
<evidence type="ECO:0000313" key="3">
    <source>
        <dbReference type="Proteomes" id="UP000831786"/>
    </source>
</evidence>
<feature type="transmembrane region" description="Helical" evidence="1">
    <location>
        <begin position="170"/>
        <end position="189"/>
    </location>
</feature>
<dbReference type="EMBL" id="CP095045">
    <property type="protein sequence ID" value="UOQ56371.1"/>
    <property type="molecule type" value="Genomic_DNA"/>
</dbReference>
<accession>A0ABY4FJN9</accession>
<sequence>MSDTTAPAVERTPILRTSIIAAALTGIIAIIVLAFSWPAVTAEPKDVAIAVVGPEQAATAIADQLEENSDGVYDITVIDDRTAAVEGIEKRDYFGAIILGEQPELLTASANGTINQVITQLEEPLQTALTAQAQATTEAAGVDAPEVSLTVTDVAPLSEGDPNGSLLSSAFFPMLFGGILGGVLITTLIKGTSRRVLAVGVYAIVGGVVLASILQLWFGSIQGDYLVNVGAFSLAVAAIAAPIVGLVALLGQSGTFVGLATMMLFANPISGSALPAQFLPGAWGQVGQWFPPGASATLIRELSYFPNADMSFPWIVLAGWVAGGLILTLIGRAVRRPKTQPEAETTPAQEQLVGA</sequence>
<gene>
    <name evidence="2" type="ORF">MUN78_11870</name>
</gene>
<proteinExistence type="predicted"/>